<feature type="domain" description="4'-phosphopantetheinyl transferase" evidence="2">
    <location>
        <begin position="83"/>
        <end position="151"/>
    </location>
</feature>
<gene>
    <name evidence="3" type="ORF">GCM10022261_27760</name>
</gene>
<reference evidence="4" key="1">
    <citation type="journal article" date="2019" name="Int. J. Syst. Evol. Microbiol.">
        <title>The Global Catalogue of Microorganisms (GCM) 10K type strain sequencing project: providing services to taxonomists for standard genome sequencing and annotation.</title>
        <authorList>
            <consortium name="The Broad Institute Genomics Platform"/>
            <consortium name="The Broad Institute Genome Sequencing Center for Infectious Disease"/>
            <person name="Wu L."/>
            <person name="Ma J."/>
        </authorList>
    </citation>
    <scope>NUCLEOTIDE SEQUENCE [LARGE SCALE GENOMIC DNA]</scope>
    <source>
        <strain evidence="4">JCM 17458</strain>
    </source>
</reference>
<dbReference type="Proteomes" id="UP001501586">
    <property type="component" value="Unassembled WGS sequence"/>
</dbReference>
<dbReference type="Gene3D" id="3.90.470.20">
    <property type="entry name" value="4'-phosphopantetheinyl transferase domain"/>
    <property type="match status" value="1"/>
</dbReference>
<dbReference type="EMBL" id="BAABAZ010000012">
    <property type="protein sequence ID" value="GAA4285245.1"/>
    <property type="molecule type" value="Genomic_DNA"/>
</dbReference>
<comment type="caution">
    <text evidence="3">The sequence shown here is derived from an EMBL/GenBank/DDBJ whole genome shotgun (WGS) entry which is preliminary data.</text>
</comment>
<dbReference type="InterPro" id="IPR008278">
    <property type="entry name" value="4-PPantetheinyl_Trfase_dom"/>
</dbReference>
<organism evidence="3 4">
    <name type="scientific">Brevibacterium daeguense</name>
    <dbReference type="NCBI Taxonomy" id="909936"/>
    <lineage>
        <taxon>Bacteria</taxon>
        <taxon>Bacillati</taxon>
        <taxon>Actinomycetota</taxon>
        <taxon>Actinomycetes</taxon>
        <taxon>Micrococcales</taxon>
        <taxon>Brevibacteriaceae</taxon>
        <taxon>Brevibacterium</taxon>
    </lineage>
</organism>
<protein>
    <recommendedName>
        <fullName evidence="2">4'-phosphopantetheinyl transferase domain-containing protein</fullName>
    </recommendedName>
</protein>
<keyword evidence="4" id="KW-1185">Reference proteome</keyword>
<evidence type="ECO:0000313" key="4">
    <source>
        <dbReference type="Proteomes" id="UP001501586"/>
    </source>
</evidence>
<dbReference type="SUPFAM" id="SSF56214">
    <property type="entry name" value="4'-phosphopantetheinyl transferase"/>
    <property type="match status" value="1"/>
</dbReference>
<sequence length="216" mass="22514">MSFSGEEVDPQVLWSCRMGEEAAAVVRDLVVESRRVLPGSVEVLHERGVPEARLGGVRIEVSMARSHGYVAACAAPDSSVGWLGIDVEAVEPFLASGTRASDFAGVALGPAELSWFRAAAGASETQRLLWLLRTWVRKEAVLKSMHTGLDTARGGLAPSAVALSAPWESAACLSHPDLTVTDLFSDAHGDAVILAAAQNPAAARPPARPVDGAAPG</sequence>
<evidence type="ECO:0000256" key="1">
    <source>
        <dbReference type="ARBA" id="ARBA00022679"/>
    </source>
</evidence>
<dbReference type="Pfam" id="PF01648">
    <property type="entry name" value="ACPS"/>
    <property type="match status" value="1"/>
</dbReference>
<evidence type="ECO:0000259" key="2">
    <source>
        <dbReference type="Pfam" id="PF01648"/>
    </source>
</evidence>
<proteinExistence type="predicted"/>
<dbReference type="InterPro" id="IPR037143">
    <property type="entry name" value="4-PPantetheinyl_Trfase_dom_sf"/>
</dbReference>
<accession>A0ABP8EMM0</accession>
<name>A0ABP8EMM0_9MICO</name>
<evidence type="ECO:0000313" key="3">
    <source>
        <dbReference type="EMBL" id="GAA4285245.1"/>
    </source>
</evidence>
<keyword evidence="1" id="KW-0808">Transferase</keyword>
<dbReference type="RefSeq" id="WP_236863041.1">
    <property type="nucleotide sequence ID" value="NZ_BAABAZ010000012.1"/>
</dbReference>